<evidence type="ECO:0000313" key="1">
    <source>
        <dbReference type="EMBL" id="PWN47364.1"/>
    </source>
</evidence>
<protein>
    <submittedName>
        <fullName evidence="1">Uncharacterized protein</fullName>
    </submittedName>
</protein>
<proteinExistence type="predicted"/>
<sequence length="1224" mass="133775">MACIPTNLPVTLESANSPVMVAVPSTTTSSVPQPDPTISSTQQPPCPSPPPRAILLKGPSTNSKTYFTALPGSLHELIEKAKEYFPVPPDTTPHITLGTDERAILLQDSLPFVRDRELLVFRWAPNTPKRQLGMRVRWDQTLDDPTPSERISSAQTPSHPSSSSHHHHQLQLSSQNLLLPNPSSSSQRPPNRPWSNPTARDPSSKFGTGAAARAAHAQRVLQRQRKMREAELRAEMMESTEMRSKIHQQPQMELEGEEEEGEVLLGGASKRFKADLALPPPPTVQSPVRNKTMSLSTSAAPPDTPPSSSGSSPPPYHSEEKSNEAGNHQDLMDDESGLLNRKKKKNPYGARRQEDQSSSPLQSPTREINAAIVRAHVPPPAFLVGGGGRLGESLIASRRSEEGGEEARKEEKKNTLSSNRSEDDDERSQPISKLDLADLPTVKGGSDRDGSAVPTDGREDSRQVRVASEEEEVREDLASKKGSVEGNQSWSSLGDQDADQVDPRERMEGGDQGGVVVDAGETETTREKEDQDRQTTERDAKLAKTYGAMSAVVESLKSHPGNKVFRDSMSEEFLRFSSNLSRAVDFQIILEKIRSRSYSSPPVSSWYANGVVEEEGEGSVEEGRRKAFSLFKEDLELFWFNAKRFYGAGSAEALCADSIKRFSSIVLDEWERKGLDSGWNESSGFNLSKVGGARNGGDKGENPKSKIRSNVTPSSSSFSSSLGKGSPSNRVEKRLKMMTTTTLPSSPQDLHEIHSNPRSNRISFGTTNLGFQRFVESTRKATSHGGPSSQPSSSARKWNGAKLGGLKRSGGLAFGVERSPDVVGGGDPTLKKSRKDERDSGFEAFQRAILGEDPVQVESDPSNLDREEVVEVDPKADQVCSEMGGNKEEVGDGGQEEELDVVEVGECQVRVGDEEPSSSAPRGMEEEVVEDRQDPTRIQHEDSNHRNNEENVSDSSSKEVERLLLGLDDDEEEQDLDQGFERADEGDGGDHFLTRAREEEKEKERRLDMVEDSQQESQKEVEPTGVEERKEGMDQSSPDLTPEPEEEEGKVKRRGGPTKGGRSKTQPRIEEEEEEEGQGFEILTSSSPVTRRRRKLGMSHVSIPILTTVASESGGKGEVGRRGGGGGGRKRVGGRFVRQDQDQEEEKEVEDEVEVEGEEEEVESGKGGKRGKGNVTKTGKGKRGNVNDARVRKNLDRKVKVVKGNRKNGKKGGGGGGGSTGSRG</sequence>
<accession>A0ACD0NNM0</accession>
<organism evidence="1 2">
    <name type="scientific">Violaceomyces palustris</name>
    <dbReference type="NCBI Taxonomy" id="1673888"/>
    <lineage>
        <taxon>Eukaryota</taxon>
        <taxon>Fungi</taxon>
        <taxon>Dikarya</taxon>
        <taxon>Basidiomycota</taxon>
        <taxon>Ustilaginomycotina</taxon>
        <taxon>Ustilaginomycetes</taxon>
        <taxon>Violaceomycetales</taxon>
        <taxon>Violaceomycetaceae</taxon>
        <taxon>Violaceomyces</taxon>
    </lineage>
</organism>
<dbReference type="Proteomes" id="UP000245626">
    <property type="component" value="Unassembled WGS sequence"/>
</dbReference>
<gene>
    <name evidence="1" type="ORF">IE53DRAFT_390507</name>
</gene>
<name>A0ACD0NNM0_9BASI</name>
<keyword evidence="2" id="KW-1185">Reference proteome</keyword>
<reference evidence="1 2" key="1">
    <citation type="journal article" date="2018" name="Mol. Biol. Evol.">
        <title>Broad Genomic Sampling Reveals a Smut Pathogenic Ancestry of the Fungal Clade Ustilaginomycotina.</title>
        <authorList>
            <person name="Kijpornyongpan T."/>
            <person name="Mondo S.J."/>
            <person name="Barry K."/>
            <person name="Sandor L."/>
            <person name="Lee J."/>
            <person name="Lipzen A."/>
            <person name="Pangilinan J."/>
            <person name="LaButti K."/>
            <person name="Hainaut M."/>
            <person name="Henrissat B."/>
            <person name="Grigoriev I.V."/>
            <person name="Spatafora J.W."/>
            <person name="Aime M.C."/>
        </authorList>
    </citation>
    <scope>NUCLEOTIDE SEQUENCE [LARGE SCALE GENOMIC DNA]</scope>
    <source>
        <strain evidence="1 2">SA 807</strain>
    </source>
</reference>
<evidence type="ECO:0000313" key="2">
    <source>
        <dbReference type="Proteomes" id="UP000245626"/>
    </source>
</evidence>
<dbReference type="EMBL" id="KZ820453">
    <property type="protein sequence ID" value="PWN47364.1"/>
    <property type="molecule type" value="Genomic_DNA"/>
</dbReference>